<reference evidence="1 2" key="1">
    <citation type="journal article" date="2015" name="Nature">
        <title>rRNA introns, odd ribosomes, and small enigmatic genomes across a large radiation of phyla.</title>
        <authorList>
            <person name="Brown C.T."/>
            <person name="Hug L.A."/>
            <person name="Thomas B.C."/>
            <person name="Sharon I."/>
            <person name="Castelle C.J."/>
            <person name="Singh A."/>
            <person name="Wilkins M.J."/>
            <person name="Williams K.H."/>
            <person name="Banfield J.F."/>
        </authorList>
    </citation>
    <scope>NUCLEOTIDE SEQUENCE [LARGE SCALE GENOMIC DNA]</scope>
</reference>
<organism evidence="1 2">
    <name type="scientific">Candidatus Roizmanbacteria bacterium GW2011_GWC2_41_7</name>
    <dbReference type="NCBI Taxonomy" id="1618487"/>
    <lineage>
        <taxon>Bacteria</taxon>
        <taxon>Candidatus Roizmaniibacteriota</taxon>
    </lineage>
</organism>
<name>A0A0G0X837_9BACT</name>
<accession>A0A0G0X837</accession>
<proteinExistence type="predicted"/>
<gene>
    <name evidence="1" type="ORF">UU78_C0059G0001</name>
</gene>
<evidence type="ECO:0000313" key="1">
    <source>
        <dbReference type="EMBL" id="KKS20572.1"/>
    </source>
</evidence>
<comment type="caution">
    <text evidence="1">The sequence shown here is derived from an EMBL/GenBank/DDBJ whole genome shotgun (WGS) entry which is preliminary data.</text>
</comment>
<dbReference type="EMBL" id="LCBY01000059">
    <property type="protein sequence ID" value="KKS20572.1"/>
    <property type="molecule type" value="Genomic_DNA"/>
</dbReference>
<evidence type="ECO:0000313" key="2">
    <source>
        <dbReference type="Proteomes" id="UP000034371"/>
    </source>
</evidence>
<dbReference type="Proteomes" id="UP000034371">
    <property type="component" value="Unassembled WGS sequence"/>
</dbReference>
<evidence type="ECO:0008006" key="3">
    <source>
        <dbReference type="Google" id="ProtNLM"/>
    </source>
</evidence>
<dbReference type="AlphaFoldDB" id="A0A0G0X837"/>
<protein>
    <recommendedName>
        <fullName evidence="3">PPM-type phosphatase domain-containing protein</fullName>
    </recommendedName>
</protein>
<sequence>MDWTTITSSEADSGIAYGNVETDFFSLVHGTVFTTAPTAAKLAVDTSLWGYEQIRRRKYYFLDRKKLLKRILRTTNIALFQKQKESNFKLGAYVEGVLCNIGTRAAWIGCIGKGSMYELRTNGERRLLGYINEEQHNELDALGRERYNWSSQESNIPFEKGDLLILAAGDAATLSIGVFDEIANHQDDCKEIINREIHHSSWGVTILKK</sequence>